<proteinExistence type="predicted"/>
<keyword evidence="3" id="KW-1185">Reference proteome</keyword>
<accession>A0AAE8Y275</accession>
<keyword evidence="1" id="KW-0812">Transmembrane</keyword>
<gene>
    <name evidence="2" type="ORF">vBAfaPQDWS595_45</name>
</gene>
<keyword evidence="1" id="KW-1133">Transmembrane helix</keyword>
<feature type="transmembrane region" description="Helical" evidence="1">
    <location>
        <begin position="12"/>
        <end position="32"/>
    </location>
</feature>
<evidence type="ECO:0000256" key="1">
    <source>
        <dbReference type="SAM" id="Phobius"/>
    </source>
</evidence>
<dbReference type="Proteomes" id="UP000827952">
    <property type="component" value="Segment"/>
</dbReference>
<organism evidence="2 3">
    <name type="scientific">Alcaligenes phage vB_Af_QDWS595</name>
    <dbReference type="NCBI Taxonomy" id="2877946"/>
    <lineage>
        <taxon>Viruses</taxon>
        <taxon>Duplodnaviria</taxon>
        <taxon>Heunggongvirae</taxon>
        <taxon>Uroviricota</taxon>
        <taxon>Caudoviricetes</taxon>
        <taxon>Schitoviridae</taxon>
        <taxon>Petruschkyvirus</taxon>
        <taxon>Petruschkyvirus QDWS595</taxon>
    </lineage>
</organism>
<protein>
    <submittedName>
        <fullName evidence="2">Uncharacterized protein</fullName>
    </submittedName>
</protein>
<evidence type="ECO:0000313" key="3">
    <source>
        <dbReference type="Proteomes" id="UP000827952"/>
    </source>
</evidence>
<reference evidence="2" key="1">
    <citation type="submission" date="2021-09" db="EMBL/GenBank/DDBJ databases">
        <title>Complete genome analysis of a novel Alcaligenes phage vB_Af_QDWS595.</title>
        <authorList>
            <person name="Jing Y."/>
            <person name="Wang J."/>
        </authorList>
    </citation>
    <scope>NUCLEOTIDE SEQUENCE</scope>
</reference>
<keyword evidence="1" id="KW-0472">Membrane</keyword>
<sequence length="62" mass="6849">MKKALSKFFSFKPLFFIVAVLYMAIIGPALISSASNEGVAAGTVLFLALIYWARHIVLTWSK</sequence>
<feature type="transmembrane region" description="Helical" evidence="1">
    <location>
        <begin position="38"/>
        <end position="57"/>
    </location>
</feature>
<dbReference type="EMBL" id="OK149171">
    <property type="protein sequence ID" value="UCR75529.1"/>
    <property type="molecule type" value="Genomic_DNA"/>
</dbReference>
<evidence type="ECO:0000313" key="2">
    <source>
        <dbReference type="EMBL" id="UCR75529.1"/>
    </source>
</evidence>
<name>A0AAE8Y275_9CAUD</name>